<dbReference type="SUPFAM" id="SSF51197">
    <property type="entry name" value="Clavaminate synthase-like"/>
    <property type="match status" value="1"/>
</dbReference>
<name>A0ABR7JNN8_9FIRM</name>
<comment type="caution">
    <text evidence="1">The sequence shown here is derived from an EMBL/GenBank/DDBJ whole genome shotgun (WGS) entry which is preliminary data.</text>
</comment>
<keyword evidence="2" id="KW-1185">Reference proteome</keyword>
<dbReference type="Pfam" id="PF04074">
    <property type="entry name" value="DUF386"/>
    <property type="match status" value="1"/>
</dbReference>
<evidence type="ECO:0000313" key="2">
    <source>
        <dbReference type="Proteomes" id="UP000609849"/>
    </source>
</evidence>
<reference evidence="1 2" key="1">
    <citation type="submission" date="2020-08" db="EMBL/GenBank/DDBJ databases">
        <authorList>
            <person name="Liu C."/>
            <person name="Sun Q."/>
        </authorList>
    </citation>
    <scope>NUCLEOTIDE SEQUENCE [LARGE SCALE GENOMIC DNA]</scope>
    <source>
        <strain evidence="1 2">NSJ-18</strain>
    </source>
</reference>
<dbReference type="PANTHER" id="PTHR34986:SF1">
    <property type="entry name" value="PROTEIN YIAL"/>
    <property type="match status" value="1"/>
</dbReference>
<dbReference type="EMBL" id="JACRWE010000003">
    <property type="protein sequence ID" value="MBC5996535.1"/>
    <property type="molecule type" value="Genomic_DNA"/>
</dbReference>
<gene>
    <name evidence="1" type="ORF">H8923_07165</name>
</gene>
<dbReference type="NCBIfam" id="TIGR00022">
    <property type="entry name" value="YhcH/YjgK/YiaL family protein"/>
    <property type="match status" value="1"/>
</dbReference>
<sequence length="146" mass="16793">MIVDKIDNILFYKPMVNNLEAGIKAIKEIKILEEGKYTFEGGYFMIQKGDTKPMDEGTFEAHRKYVDIQIVVEGSEEIAWADISELKTVNIYDSVKDVERLDGDKSHNILISKGMFYIAFPHDGHKPVSHIKQRLNYTKIVMKLLV</sequence>
<dbReference type="InterPro" id="IPR037012">
    <property type="entry name" value="NanQ/TabA/YiaL_sf"/>
</dbReference>
<accession>A0ABR7JNN8</accession>
<dbReference type="PANTHER" id="PTHR34986">
    <property type="entry name" value="EVOLVED BETA-GALACTOSIDASE SUBUNIT BETA"/>
    <property type="match status" value="1"/>
</dbReference>
<dbReference type="Gene3D" id="2.60.120.370">
    <property type="entry name" value="YhcH/YjgK/YiaL"/>
    <property type="match status" value="1"/>
</dbReference>
<evidence type="ECO:0000313" key="1">
    <source>
        <dbReference type="EMBL" id="MBC5996535.1"/>
    </source>
</evidence>
<dbReference type="Proteomes" id="UP000609849">
    <property type="component" value="Unassembled WGS sequence"/>
</dbReference>
<organism evidence="1 2">
    <name type="scientific">Romboutsia faecis</name>
    <dbReference type="NCBI Taxonomy" id="2764597"/>
    <lineage>
        <taxon>Bacteria</taxon>
        <taxon>Bacillati</taxon>
        <taxon>Bacillota</taxon>
        <taxon>Clostridia</taxon>
        <taxon>Peptostreptococcales</taxon>
        <taxon>Peptostreptococcaceae</taxon>
        <taxon>Romboutsia</taxon>
    </lineage>
</organism>
<dbReference type="InterPro" id="IPR004375">
    <property type="entry name" value="NanQ/TabA/YiaL"/>
</dbReference>
<dbReference type="RefSeq" id="WP_153926035.1">
    <property type="nucleotide sequence ID" value="NZ_JACRWE010000003.1"/>
</dbReference>
<proteinExistence type="predicted"/>
<protein>
    <submittedName>
        <fullName evidence="1">YhcH/YjgK/YiaL family protein</fullName>
    </submittedName>
</protein>